<keyword evidence="14 19" id="KW-0378">Hydrolase</keyword>
<evidence type="ECO:0000256" key="2">
    <source>
        <dbReference type="ARBA" id="ARBA00004882"/>
    </source>
</evidence>
<accession>A0A7D5F5V4</accession>
<evidence type="ECO:0000256" key="7">
    <source>
        <dbReference type="ARBA" id="ARBA00022723"/>
    </source>
</evidence>
<dbReference type="InterPro" id="IPR002125">
    <property type="entry name" value="CMP_dCMP_dom"/>
</dbReference>
<evidence type="ECO:0000256" key="6">
    <source>
        <dbReference type="ARBA" id="ARBA00022619"/>
    </source>
</evidence>
<proteinExistence type="inferred from homology"/>
<evidence type="ECO:0000256" key="1">
    <source>
        <dbReference type="ARBA" id="ARBA00002151"/>
    </source>
</evidence>
<protein>
    <recommendedName>
        <fullName evidence="14">Riboflavin biosynthesis protein RibD</fullName>
    </recommendedName>
    <domain>
        <recommendedName>
            <fullName evidence="14">Diaminohydroxyphosphoribosylaminopyrimidine deaminase</fullName>
            <shortName evidence="14">DRAP deaminase</shortName>
            <ecNumber evidence="14">3.5.4.26</ecNumber>
        </recommendedName>
        <alternativeName>
            <fullName evidence="14">Riboflavin-specific deaminase</fullName>
        </alternativeName>
    </domain>
    <domain>
        <recommendedName>
            <fullName evidence="14">5-amino-6-(5-phosphoribosylamino)uracil reductase</fullName>
            <ecNumber evidence="14">1.1.1.193</ecNumber>
        </recommendedName>
        <alternativeName>
            <fullName evidence="14">HTP reductase</fullName>
        </alternativeName>
    </domain>
</protein>
<feature type="domain" description="CMP/dCMP-type deaminase" evidence="18">
    <location>
        <begin position="6"/>
        <end position="126"/>
    </location>
</feature>
<dbReference type="SUPFAM" id="SSF53597">
    <property type="entry name" value="Dihydrofolate reductase-like"/>
    <property type="match status" value="1"/>
</dbReference>
<dbReference type="GO" id="GO:0009231">
    <property type="term" value="P:riboflavin biosynthetic process"/>
    <property type="evidence" value="ECO:0007669"/>
    <property type="project" value="UniProtKB-UniPathway"/>
</dbReference>
<dbReference type="InterPro" id="IPR016192">
    <property type="entry name" value="APOBEC/CMP_deaminase_Zn-bd"/>
</dbReference>
<evidence type="ECO:0000256" key="10">
    <source>
        <dbReference type="ARBA" id="ARBA00023002"/>
    </source>
</evidence>
<dbReference type="GO" id="GO:0008835">
    <property type="term" value="F:diaminohydroxyphosphoribosylaminopyrimidine deaminase activity"/>
    <property type="evidence" value="ECO:0007669"/>
    <property type="project" value="UniProtKB-EC"/>
</dbReference>
<reference evidence="19 20" key="1">
    <citation type="submission" date="2020-06" db="EMBL/GenBank/DDBJ databases">
        <authorList>
            <person name="Jo H."/>
        </authorList>
    </citation>
    <scope>NUCLEOTIDE SEQUENCE [LARGE SCALE GENOMIC DNA]</scope>
    <source>
        <strain evidence="19 20">I46</strain>
    </source>
</reference>
<dbReference type="AlphaFoldDB" id="A0A7D5F5V4"/>
<name>A0A7D5F5V4_9MICO</name>
<dbReference type="PROSITE" id="PS51747">
    <property type="entry name" value="CYT_DCMP_DEAMINASES_2"/>
    <property type="match status" value="1"/>
</dbReference>
<dbReference type="CDD" id="cd01284">
    <property type="entry name" value="Riboflavin_deaminase-reductase"/>
    <property type="match status" value="1"/>
</dbReference>
<evidence type="ECO:0000256" key="12">
    <source>
        <dbReference type="ARBA" id="ARBA00049861"/>
    </source>
</evidence>
<evidence type="ECO:0000256" key="8">
    <source>
        <dbReference type="ARBA" id="ARBA00022833"/>
    </source>
</evidence>
<dbReference type="GO" id="GO:0008270">
    <property type="term" value="F:zinc ion binding"/>
    <property type="evidence" value="ECO:0007669"/>
    <property type="project" value="InterPro"/>
</dbReference>
<feature type="binding site" evidence="17">
    <location>
        <position position="80"/>
    </location>
    <ligand>
        <name>Zn(2+)</name>
        <dbReference type="ChEBI" id="CHEBI:29105"/>
        <note>catalytic</note>
    </ligand>
</feature>
<keyword evidence="9 14" id="KW-0521">NADP</keyword>
<comment type="pathway">
    <text evidence="2 14">Cofactor biosynthesis; riboflavin biosynthesis; 5-amino-6-(D-ribitylamino)uracil from GTP: step 2/4.</text>
</comment>
<dbReference type="Gene3D" id="3.40.140.10">
    <property type="entry name" value="Cytidine Deaminase, domain 2"/>
    <property type="match status" value="1"/>
</dbReference>
<keyword evidence="11" id="KW-0511">Multifunctional enzyme</keyword>
<evidence type="ECO:0000256" key="14">
    <source>
        <dbReference type="PIRNR" id="PIRNR006769"/>
    </source>
</evidence>
<evidence type="ECO:0000256" key="15">
    <source>
        <dbReference type="PIRSR" id="PIRSR006769-1"/>
    </source>
</evidence>
<organism evidence="19 20">
    <name type="scientific">Microbacterium oleivorans</name>
    <dbReference type="NCBI Taxonomy" id="273677"/>
    <lineage>
        <taxon>Bacteria</taxon>
        <taxon>Bacillati</taxon>
        <taxon>Actinomycetota</taxon>
        <taxon>Actinomycetes</taxon>
        <taxon>Micrococcales</taxon>
        <taxon>Microbacteriaceae</taxon>
        <taxon>Microbacterium</taxon>
    </lineage>
</organism>
<evidence type="ECO:0000256" key="5">
    <source>
        <dbReference type="ARBA" id="ARBA00007417"/>
    </source>
</evidence>
<comment type="catalytic activity">
    <reaction evidence="12 14">
        <text>5-amino-6-(5-phospho-D-ribitylamino)uracil + NADP(+) = 5-amino-6-(5-phospho-D-ribosylamino)uracil + NADPH + H(+)</text>
        <dbReference type="Rhea" id="RHEA:17845"/>
        <dbReference type="ChEBI" id="CHEBI:15378"/>
        <dbReference type="ChEBI" id="CHEBI:57783"/>
        <dbReference type="ChEBI" id="CHEBI:58349"/>
        <dbReference type="ChEBI" id="CHEBI:58421"/>
        <dbReference type="ChEBI" id="CHEBI:58453"/>
        <dbReference type="EC" id="1.1.1.193"/>
    </reaction>
</comment>
<comment type="catalytic activity">
    <reaction evidence="13 14">
        <text>2,5-diamino-6-hydroxy-4-(5-phosphoribosylamino)-pyrimidine + H2O + H(+) = 5-amino-6-(5-phospho-D-ribosylamino)uracil + NH4(+)</text>
        <dbReference type="Rhea" id="RHEA:21868"/>
        <dbReference type="ChEBI" id="CHEBI:15377"/>
        <dbReference type="ChEBI" id="CHEBI:15378"/>
        <dbReference type="ChEBI" id="CHEBI:28938"/>
        <dbReference type="ChEBI" id="CHEBI:58453"/>
        <dbReference type="ChEBI" id="CHEBI:58614"/>
        <dbReference type="EC" id="3.5.4.26"/>
    </reaction>
</comment>
<sequence length="360" mass="37140">MPGTTDRETAAMRRAFELAGNGPRGLNPQVGAVLLAADGSLLAEGWHRGAGTPHAEVDALSRLPAGAARGATAVVSLEPCNHTGRTGPCAVALIEAGVARVLYSVSDPGDASAGGARRLREAGVEVVGGVLEADGRRLIEGWLTVQRLGRPHVTVKWAQSLDGRAAAADGTSQWITGAVARADVHRRRSAADAIVVGTGTLLTDDPALTARRPDGTLFDAQPMPVVLGQRAVPDDARVLGHPRPLLHRDGENLGGESPNGPSLMAELRGLGVQRVFVEGGPTIASAFLRAGLVDEVLAYIAPTLLGYGAAGDDRPALRSLGVETIADQRRLRVASVQPLGDDLLIVASPLPPTSPIEGDA</sequence>
<feature type="binding site" evidence="16">
    <location>
        <position position="278"/>
    </location>
    <ligand>
        <name>substrate</name>
    </ligand>
</feature>
<dbReference type="EC" id="3.5.4.26" evidence="14"/>
<feature type="binding site" evidence="16">
    <location>
        <position position="188"/>
    </location>
    <ligand>
        <name>substrate</name>
    </ligand>
</feature>
<evidence type="ECO:0000256" key="16">
    <source>
        <dbReference type="PIRSR" id="PIRSR006769-2"/>
    </source>
</evidence>
<evidence type="ECO:0000256" key="9">
    <source>
        <dbReference type="ARBA" id="ARBA00022857"/>
    </source>
</evidence>
<dbReference type="EC" id="1.1.1.193" evidence="14"/>
<dbReference type="PANTHER" id="PTHR38011">
    <property type="entry name" value="DIHYDROFOLATE REDUCTASE FAMILY PROTEIN (AFU_ORTHOLOGUE AFUA_8G06820)"/>
    <property type="match status" value="1"/>
</dbReference>
<dbReference type="UniPathway" id="UPA00275">
    <property type="reaction ID" value="UER00401"/>
</dbReference>
<dbReference type="InterPro" id="IPR004794">
    <property type="entry name" value="Eubact_RibD"/>
</dbReference>
<keyword evidence="7 14" id="KW-0479">Metal-binding</keyword>
<feature type="binding site" evidence="17">
    <location>
        <position position="89"/>
    </location>
    <ligand>
        <name>Zn(2+)</name>
        <dbReference type="ChEBI" id="CHEBI:29105"/>
        <note>catalytic</note>
    </ligand>
</feature>
<evidence type="ECO:0000313" key="19">
    <source>
        <dbReference type="EMBL" id="QLD12507.1"/>
    </source>
</evidence>
<dbReference type="Pfam" id="PF00383">
    <property type="entry name" value="dCMP_cyt_deam_1"/>
    <property type="match status" value="1"/>
</dbReference>
<dbReference type="EMBL" id="CP058316">
    <property type="protein sequence ID" value="QLD12507.1"/>
    <property type="molecule type" value="Genomic_DNA"/>
</dbReference>
<comment type="similarity">
    <text evidence="4 14">In the N-terminal section; belongs to the cytidine and deoxycytidylate deaminase family.</text>
</comment>
<dbReference type="GO" id="GO:0008703">
    <property type="term" value="F:5-amino-6-(5-phosphoribosylamino)uracil reductase activity"/>
    <property type="evidence" value="ECO:0007669"/>
    <property type="project" value="UniProtKB-EC"/>
</dbReference>
<keyword evidence="10 14" id="KW-0560">Oxidoreductase</keyword>
<feature type="binding site" evidence="16">
    <location>
        <position position="158"/>
    </location>
    <ligand>
        <name>NADP(+)</name>
        <dbReference type="ChEBI" id="CHEBI:58349"/>
    </ligand>
</feature>
<comment type="pathway">
    <text evidence="3 14">Cofactor biosynthesis; riboflavin biosynthesis; 5-amino-6-(D-ribitylamino)uracil from GTP: step 3/4.</text>
</comment>
<dbReference type="RefSeq" id="WP_178013321.1">
    <property type="nucleotide sequence ID" value="NZ_CP058316.1"/>
</dbReference>
<gene>
    <name evidence="19" type="primary">ribD</name>
    <name evidence="19" type="ORF">HW566_12455</name>
</gene>
<dbReference type="InterPro" id="IPR002734">
    <property type="entry name" value="RibDG_C"/>
</dbReference>
<dbReference type="InterPro" id="IPR016193">
    <property type="entry name" value="Cytidine_deaminase-like"/>
</dbReference>
<evidence type="ECO:0000313" key="20">
    <source>
        <dbReference type="Proteomes" id="UP000509638"/>
    </source>
</evidence>
<dbReference type="InterPro" id="IPR050765">
    <property type="entry name" value="Riboflavin_Biosynth_HTPR"/>
</dbReference>
<feature type="binding site" evidence="16">
    <location>
        <position position="200"/>
    </location>
    <ligand>
        <name>NADP(+)</name>
        <dbReference type="ChEBI" id="CHEBI:58349"/>
    </ligand>
</feature>
<feature type="binding site" evidence="16">
    <location>
        <position position="211"/>
    </location>
    <ligand>
        <name>substrate</name>
    </ligand>
</feature>
<dbReference type="InterPro" id="IPR024072">
    <property type="entry name" value="DHFR-like_dom_sf"/>
</dbReference>
<evidence type="ECO:0000256" key="11">
    <source>
        <dbReference type="ARBA" id="ARBA00023268"/>
    </source>
</evidence>
<evidence type="ECO:0000259" key="18">
    <source>
        <dbReference type="PROSITE" id="PS51747"/>
    </source>
</evidence>
<keyword evidence="8 14" id="KW-0862">Zinc</keyword>
<feature type="binding site" evidence="16">
    <location>
        <begin position="280"/>
        <end position="286"/>
    </location>
    <ligand>
        <name>NADP(+)</name>
        <dbReference type="ChEBI" id="CHEBI:58349"/>
    </ligand>
</feature>
<evidence type="ECO:0000256" key="13">
    <source>
        <dbReference type="ARBA" id="ARBA00049886"/>
    </source>
</evidence>
<evidence type="ECO:0000256" key="3">
    <source>
        <dbReference type="ARBA" id="ARBA00004910"/>
    </source>
</evidence>
<dbReference type="SUPFAM" id="SSF53927">
    <property type="entry name" value="Cytidine deaminase-like"/>
    <property type="match status" value="1"/>
</dbReference>
<comment type="function">
    <text evidence="1 14">Converts 2,5-diamino-6-(ribosylamino)-4(3h)-pyrimidinone 5'-phosphate into 5-amino-6-(ribosylamino)-2,4(1h,3h)-pyrimidinedione 5'-phosphate.</text>
</comment>
<feature type="binding site" evidence="17">
    <location>
        <position position="54"/>
    </location>
    <ligand>
        <name>Zn(2+)</name>
        <dbReference type="ChEBI" id="CHEBI:29105"/>
        <note>catalytic</note>
    </ligand>
</feature>
<dbReference type="Proteomes" id="UP000509638">
    <property type="component" value="Chromosome"/>
</dbReference>
<dbReference type="PIRSF" id="PIRSF006769">
    <property type="entry name" value="RibD"/>
    <property type="match status" value="1"/>
</dbReference>
<feature type="binding site" evidence="16">
    <location>
        <position position="208"/>
    </location>
    <ligand>
        <name>substrate</name>
    </ligand>
</feature>
<dbReference type="Pfam" id="PF01872">
    <property type="entry name" value="RibD_C"/>
    <property type="match status" value="1"/>
</dbReference>
<feature type="binding site" evidence="16">
    <location>
        <position position="204"/>
    </location>
    <ligand>
        <name>NADP(+)</name>
        <dbReference type="ChEBI" id="CHEBI:58349"/>
    </ligand>
</feature>
<comment type="cofactor">
    <cofactor evidence="14 17">
        <name>Zn(2+)</name>
        <dbReference type="ChEBI" id="CHEBI:29105"/>
    </cofactor>
    <text evidence="14 17">Binds 1 zinc ion.</text>
</comment>
<dbReference type="PANTHER" id="PTHR38011:SF7">
    <property type="entry name" value="2,5-DIAMINO-6-RIBOSYLAMINO-4(3H)-PYRIMIDINONE 5'-PHOSPHATE REDUCTASE"/>
    <property type="match status" value="1"/>
</dbReference>
<dbReference type="NCBIfam" id="TIGR00326">
    <property type="entry name" value="eubact_ribD"/>
    <property type="match status" value="1"/>
</dbReference>
<comment type="similarity">
    <text evidence="5 14">In the C-terminal section; belongs to the HTP reductase family.</text>
</comment>
<feature type="binding site" evidence="16">
    <location>
        <position position="174"/>
    </location>
    <ligand>
        <name>NADP(+)</name>
        <dbReference type="ChEBI" id="CHEBI:58349"/>
    </ligand>
</feature>
<keyword evidence="6 14" id="KW-0686">Riboflavin biosynthesis</keyword>
<dbReference type="PROSITE" id="PS00903">
    <property type="entry name" value="CYT_DCMP_DEAMINASES_1"/>
    <property type="match status" value="1"/>
</dbReference>
<feature type="binding site" evidence="16">
    <location>
        <position position="172"/>
    </location>
    <ligand>
        <name>substrate</name>
    </ligand>
</feature>
<feature type="active site" description="Proton donor" evidence="15">
    <location>
        <position position="56"/>
    </location>
</feature>
<dbReference type="Gene3D" id="3.40.430.10">
    <property type="entry name" value="Dihydrofolate Reductase, subunit A"/>
    <property type="match status" value="1"/>
</dbReference>
<evidence type="ECO:0000256" key="4">
    <source>
        <dbReference type="ARBA" id="ARBA00005259"/>
    </source>
</evidence>
<evidence type="ECO:0000256" key="17">
    <source>
        <dbReference type="PIRSR" id="PIRSR006769-3"/>
    </source>
</evidence>